<sequence>MKYLSEALSVERARLFVGREEELSFMRNWVTREDAPTEVLFLSGMGGIGKSALMLQFLNMAQMEGIFYIWLDGRVCTDTPAGFIESLHSFLIHKPLAYASPNRTFQDIVAEMTRQKVLLCIDNYENIHRIEGWLKEVFLPGLSSTGLLVMLASRQDLSFHWQNDLAWQSRIRHIRLGPLTRSEAQHYFHQRGVGTETERLISDSQGLPLAMALFVEHLRLLATDTAAFALPVSMRVSAEMLREAISSNLKEVLDLLCVLPYANSQWLGRFLTTPLTGMDLQKLIQISFVRPTAGGLALHDVARTFLIEDFLQRDPERFQALRLKIMIELAKNFKEAVGQEKKRIASVMLSVCRDVFRLNSNFIFAINPDVLQMQPYQKSDLPHLHQIIAEESEYTVSAATAHALLDALSEQFPDCIQVIRSKDGIPQAFTSGVLLYKETISLLERFMPNILDLVFPKEIHQMRSLSIEEADTFYQLISGVSSRINDTSYYEMVGSFVGTVVLDMIASNSAGLCIVIVTAHEQIKELLRNLSLQSRPFPTRTKKHPLFGATIYENDFRGLDFGDHLLKLVKTPLGRGNTDKSSDHELSEKEIVDLLTRIGDPAALERTDVAHRLSCSGPELNQILQSVFSEQPPFPITMRNQAILQMISEAPLLSAEIAADRLHISRATYYRARNAAIGSLKKVLMRKGL</sequence>
<dbReference type="RefSeq" id="WP_199020062.1">
    <property type="nucleotide sequence ID" value="NZ_JAELUP010000077.1"/>
</dbReference>
<name>A0A934J921_9BACL</name>
<evidence type="ECO:0000313" key="2">
    <source>
        <dbReference type="Proteomes" id="UP000640274"/>
    </source>
</evidence>
<proteinExistence type="predicted"/>
<organism evidence="1 2">
    <name type="scientific">Paenibacillus roseus</name>
    <dbReference type="NCBI Taxonomy" id="2798579"/>
    <lineage>
        <taxon>Bacteria</taxon>
        <taxon>Bacillati</taxon>
        <taxon>Bacillota</taxon>
        <taxon>Bacilli</taxon>
        <taxon>Bacillales</taxon>
        <taxon>Paenibacillaceae</taxon>
        <taxon>Paenibacillus</taxon>
    </lineage>
</organism>
<dbReference type="AlphaFoldDB" id="A0A934J921"/>
<dbReference type="InterPro" id="IPR027417">
    <property type="entry name" value="P-loop_NTPase"/>
</dbReference>
<dbReference type="Proteomes" id="UP000640274">
    <property type="component" value="Unassembled WGS sequence"/>
</dbReference>
<protein>
    <recommendedName>
        <fullName evidence="3">Bacterio-opsin activator</fullName>
    </recommendedName>
</protein>
<dbReference type="EMBL" id="JAELUP010000077">
    <property type="protein sequence ID" value="MBJ6362518.1"/>
    <property type="molecule type" value="Genomic_DNA"/>
</dbReference>
<dbReference type="Gene3D" id="3.40.50.300">
    <property type="entry name" value="P-loop containing nucleotide triphosphate hydrolases"/>
    <property type="match status" value="1"/>
</dbReference>
<dbReference type="SUPFAM" id="SSF52540">
    <property type="entry name" value="P-loop containing nucleoside triphosphate hydrolases"/>
    <property type="match status" value="1"/>
</dbReference>
<comment type="caution">
    <text evidence="1">The sequence shown here is derived from an EMBL/GenBank/DDBJ whole genome shotgun (WGS) entry which is preliminary data.</text>
</comment>
<reference evidence="1" key="1">
    <citation type="submission" date="2020-12" db="EMBL/GenBank/DDBJ databases">
        <authorList>
            <person name="Huq M.A."/>
        </authorList>
    </citation>
    <scope>NUCLEOTIDE SEQUENCE</scope>
    <source>
        <strain evidence="1">MAHUQ-46</strain>
    </source>
</reference>
<dbReference type="InterPro" id="IPR018247">
    <property type="entry name" value="EF_Hand_1_Ca_BS"/>
</dbReference>
<evidence type="ECO:0000313" key="1">
    <source>
        <dbReference type="EMBL" id="MBJ6362518.1"/>
    </source>
</evidence>
<accession>A0A934J921</accession>
<dbReference type="PROSITE" id="PS00018">
    <property type="entry name" value="EF_HAND_1"/>
    <property type="match status" value="1"/>
</dbReference>
<keyword evidence="2" id="KW-1185">Reference proteome</keyword>
<gene>
    <name evidence="1" type="ORF">JFN88_14820</name>
</gene>
<evidence type="ECO:0008006" key="3">
    <source>
        <dbReference type="Google" id="ProtNLM"/>
    </source>
</evidence>
<dbReference type="PRINTS" id="PR00364">
    <property type="entry name" value="DISEASERSIST"/>
</dbReference>